<dbReference type="Proteomes" id="UP001524944">
    <property type="component" value="Unassembled WGS sequence"/>
</dbReference>
<comment type="function">
    <text evidence="1">Has phosphodiesterase (PDE) activity against cyclic-di-AMP (c-di-AMP).</text>
</comment>
<protein>
    <recommendedName>
        <fullName evidence="1">Cyclic-di-AMP phosphodiesterase</fullName>
        <ecNumber evidence="1">3.1.4.-</ecNumber>
    </recommendedName>
</protein>
<gene>
    <name evidence="4" type="ORF">NVS47_08480</name>
</gene>
<dbReference type="SMART" id="SM00267">
    <property type="entry name" value="GGDEF"/>
    <property type="match status" value="1"/>
</dbReference>
<dbReference type="EMBL" id="JANPWE010000003">
    <property type="protein sequence ID" value="MCR6545545.1"/>
    <property type="molecule type" value="Genomic_DNA"/>
</dbReference>
<dbReference type="PROSITE" id="PS50887">
    <property type="entry name" value="GGDEF"/>
    <property type="match status" value="1"/>
</dbReference>
<keyword evidence="1" id="KW-1003">Cell membrane</keyword>
<dbReference type="Gene3D" id="3.90.1640.10">
    <property type="entry name" value="inorganic pyrophosphatase (n-terminal core)"/>
    <property type="match status" value="1"/>
</dbReference>
<dbReference type="PANTHER" id="PTHR47618:SF2">
    <property type="entry name" value="CYCLIC-DI-AMP PHOSPHODIESTERASE GDPP"/>
    <property type="match status" value="1"/>
</dbReference>
<accession>A0ABT1Y604</accession>
<evidence type="ECO:0000259" key="3">
    <source>
        <dbReference type="PROSITE" id="PS50887"/>
    </source>
</evidence>
<dbReference type="InterPro" id="IPR000160">
    <property type="entry name" value="GGDEF_dom"/>
</dbReference>
<comment type="catalytic activity">
    <reaction evidence="1">
        <text>3',3'-c-di-AMP + H2O = 5'-O-phosphonoadenylyl-(3'-&gt;5')-adenosine + H(+)</text>
        <dbReference type="Rhea" id="RHEA:54420"/>
        <dbReference type="ChEBI" id="CHEBI:15377"/>
        <dbReference type="ChEBI" id="CHEBI:15378"/>
        <dbReference type="ChEBI" id="CHEBI:71500"/>
        <dbReference type="ChEBI" id="CHEBI:138171"/>
    </reaction>
</comment>
<dbReference type="EC" id="3.1.4.-" evidence="1"/>
<dbReference type="PIRSF" id="PIRSF026583">
    <property type="entry name" value="YybT"/>
    <property type="match status" value="1"/>
</dbReference>
<dbReference type="InterPro" id="IPR001667">
    <property type="entry name" value="DDH_dom"/>
</dbReference>
<dbReference type="RefSeq" id="WP_257913198.1">
    <property type="nucleotide sequence ID" value="NZ_JANPWE010000003.1"/>
</dbReference>
<proteinExistence type="inferred from homology"/>
<keyword evidence="2" id="KW-1133">Transmembrane helix</keyword>
<dbReference type="InterPro" id="IPR051319">
    <property type="entry name" value="Oligoribo/pAp-PDE_c-di-AMP_PDE"/>
</dbReference>
<feature type="transmembrane region" description="Helical" evidence="2">
    <location>
        <begin position="6"/>
        <end position="27"/>
    </location>
</feature>
<comment type="subcellular location">
    <subcellularLocation>
        <location evidence="1">Cell membrane</location>
    </subcellularLocation>
</comment>
<evidence type="ECO:0000313" key="5">
    <source>
        <dbReference type="Proteomes" id="UP001524944"/>
    </source>
</evidence>
<dbReference type="Pfam" id="PF02272">
    <property type="entry name" value="DHHA1"/>
    <property type="match status" value="1"/>
</dbReference>
<keyword evidence="1" id="KW-0378">Hydrolase</keyword>
<keyword evidence="1 2" id="KW-0472">Membrane</keyword>
<dbReference type="Gene3D" id="3.10.310.30">
    <property type="match status" value="1"/>
</dbReference>
<name>A0ABT1Y604_9FIRM</name>
<dbReference type="PANTHER" id="PTHR47618">
    <property type="entry name" value="BIFUNCTIONAL OLIGORIBONUCLEASE AND PAP PHOSPHATASE NRNA"/>
    <property type="match status" value="1"/>
</dbReference>
<dbReference type="Pfam" id="PF01368">
    <property type="entry name" value="DHH"/>
    <property type="match status" value="1"/>
</dbReference>
<keyword evidence="5" id="KW-1185">Reference proteome</keyword>
<reference evidence="4 5" key="1">
    <citation type="submission" date="2022-08" db="EMBL/GenBank/DDBJ databases">
        <title>Proteogenomics of the novel Dehalobacterium formicoaceticum strain EZ94 highlights a key role of methyltransferases during anaerobic dichloromethane degradation.</title>
        <authorList>
            <person name="Wasmund K."/>
        </authorList>
    </citation>
    <scope>NUCLEOTIDE SEQUENCE [LARGE SCALE GENOMIC DNA]</scope>
    <source>
        <strain evidence="4 5">EZ94</strain>
    </source>
</reference>
<dbReference type="Pfam" id="PF24898">
    <property type="entry name" value="GGDEF_GdpP"/>
    <property type="match status" value="1"/>
</dbReference>
<comment type="caution">
    <text evidence="4">The sequence shown here is derived from an EMBL/GenBank/DDBJ whole genome shotgun (WGS) entry which is preliminary data.</text>
</comment>
<dbReference type="SUPFAM" id="SSF64182">
    <property type="entry name" value="DHH phosphoesterases"/>
    <property type="match status" value="1"/>
</dbReference>
<dbReference type="InterPro" id="IPR038763">
    <property type="entry name" value="DHH_sf"/>
</dbReference>
<keyword evidence="2" id="KW-0812">Transmembrane</keyword>
<comment type="similarity">
    <text evidence="1">Belongs to the GdpP/PdeA phosphodiesterase family.</text>
</comment>
<dbReference type="InterPro" id="IPR014528">
    <property type="entry name" value="GdpP/PdeA"/>
</dbReference>
<feature type="domain" description="GGDEF" evidence="3">
    <location>
        <begin position="159"/>
        <end position="287"/>
    </location>
</feature>
<dbReference type="InterPro" id="IPR003156">
    <property type="entry name" value="DHHA1_dom"/>
</dbReference>
<organism evidence="4 5">
    <name type="scientific">Dehalobacterium formicoaceticum</name>
    <dbReference type="NCBI Taxonomy" id="51515"/>
    <lineage>
        <taxon>Bacteria</taxon>
        <taxon>Bacillati</taxon>
        <taxon>Bacillota</taxon>
        <taxon>Clostridia</taxon>
        <taxon>Eubacteriales</taxon>
        <taxon>Peptococcaceae</taxon>
        <taxon>Dehalobacterium</taxon>
    </lineage>
</organism>
<evidence type="ECO:0000256" key="2">
    <source>
        <dbReference type="SAM" id="Phobius"/>
    </source>
</evidence>
<sequence>MDSPYFWLGLVLGLALGLGVLVIWWHLQKMKGGAPKNSAASMAIDDGYPDYLCRIFADIVEDVSLGVAIVDPKGEILWSNKGLHQLLKRDEVKGNLAELLPGLPINIHNLLNSKKSMQLSFKGTVLKVDSKQIDQPQGFVLKFEDITEKLSLCQHRQEDKPVLVLMQIDNLAETLQEIEEEERLVLQSTVDKILTEWALKLEGFLKKYGEGRYLVVMSQESLRECQKNRFDIMDRIREIKLGNTIPVTLSMGVGVGEEPIIDISRLANQGLELALGRGGDQAVVKWTDKVLFYGGKSNVTEKKTKVRARVVANTLRFYIQQASNVIVMGHESTDLDSAGASLGIAKVAMDFGKPVQLVLDNSTGTLDKLWVMIKEDPLYGERLVTGEEALARANSETLLVICDTNKPSLLVEEGLISQVGRIAIIDHHRRGEEFISEAQLIYVEPYASSTSELVTEIIQYLGEEVTLDPLAASAMLGGIMVDSKYFIFQTGVRTFEAAGFLRRMGAGSKVVRKLLQDDFDVVVERSRVVQNAKIVFENIVLGFLEQEVPHSTIIAAEAADSLLSIEDMKASFVLYKVPEGVNISARSNGEINVQVLLEGLGGGGHLTGAGAQLKDTGLPETEEKLMVLLEAYMEENQVESSGQ</sequence>
<evidence type="ECO:0000256" key="1">
    <source>
        <dbReference type="PIRNR" id="PIRNR026583"/>
    </source>
</evidence>
<evidence type="ECO:0000313" key="4">
    <source>
        <dbReference type="EMBL" id="MCR6545545.1"/>
    </source>
</evidence>